<gene>
    <name evidence="2" type="ORF">Gogos_001841</name>
</gene>
<dbReference type="AlphaFoldDB" id="A0A7J9CPJ3"/>
<accession>A0A7J9CPJ3</accession>
<dbReference type="PANTHER" id="PTHR47074">
    <property type="entry name" value="BNAC02G40300D PROTEIN"/>
    <property type="match status" value="1"/>
</dbReference>
<evidence type="ECO:0000313" key="3">
    <source>
        <dbReference type="Proteomes" id="UP000593579"/>
    </source>
</evidence>
<organism evidence="2 3">
    <name type="scientific">Gossypium gossypioides</name>
    <name type="common">Mexican cotton</name>
    <name type="synonym">Selera gossypioides</name>
    <dbReference type="NCBI Taxonomy" id="34282"/>
    <lineage>
        <taxon>Eukaryota</taxon>
        <taxon>Viridiplantae</taxon>
        <taxon>Streptophyta</taxon>
        <taxon>Embryophyta</taxon>
        <taxon>Tracheophyta</taxon>
        <taxon>Spermatophyta</taxon>
        <taxon>Magnoliopsida</taxon>
        <taxon>eudicotyledons</taxon>
        <taxon>Gunneridae</taxon>
        <taxon>Pentapetalae</taxon>
        <taxon>rosids</taxon>
        <taxon>malvids</taxon>
        <taxon>Malvales</taxon>
        <taxon>Malvaceae</taxon>
        <taxon>Malvoideae</taxon>
        <taxon>Gossypium</taxon>
    </lineage>
</organism>
<sequence>MDVFSLIGKPVIVIDDALTINSSLILGLNKWDIDRVRTLFVEGEADKILSISLSEFAHEDVLVWKGDPTAVYTVCSGYRLLFSSTDMDHSHGLHDAHNPNKNKGYQEGVVQTTSALVALIYSYYRDVQVLGETCSLSVGHHERKWRPPAEPYVKVNFDATYRVHSWQSCSGVVVTNRNGLILGASKQLRHYVPNAFVAEVKAFIQTVPFADDLSLRYVVFEGNTLIVIKNICSTHEDRSEIAALIKEGFNLGMYHFWVEEILVEVEVVVAANI</sequence>
<dbReference type="OrthoDB" id="1002528at2759"/>
<dbReference type="Pfam" id="PF13456">
    <property type="entry name" value="RVT_3"/>
    <property type="match status" value="1"/>
</dbReference>
<dbReference type="PANTHER" id="PTHR47074:SF48">
    <property type="entry name" value="POLYNUCLEOTIDYL TRANSFERASE, RIBONUCLEASE H-LIKE SUPERFAMILY PROTEIN"/>
    <property type="match status" value="1"/>
</dbReference>
<reference evidence="2 3" key="1">
    <citation type="journal article" date="2019" name="Genome Biol. Evol.">
        <title>Insights into the evolution of the New World diploid cottons (Gossypium, subgenus Houzingenia) based on genome sequencing.</title>
        <authorList>
            <person name="Grover C.E."/>
            <person name="Arick M.A. 2nd"/>
            <person name="Thrash A."/>
            <person name="Conover J.L."/>
            <person name="Sanders W.S."/>
            <person name="Peterson D.G."/>
            <person name="Frelichowski J.E."/>
            <person name="Scheffler J.A."/>
            <person name="Scheffler B.E."/>
            <person name="Wendel J.F."/>
        </authorList>
    </citation>
    <scope>NUCLEOTIDE SEQUENCE [LARGE SCALE GENOMIC DNA]</scope>
    <source>
        <strain evidence="2">5</strain>
        <tissue evidence="2">Leaf</tissue>
    </source>
</reference>
<name>A0A7J9CPJ3_GOSGO</name>
<proteinExistence type="predicted"/>
<protein>
    <recommendedName>
        <fullName evidence="1">RNase H type-1 domain-containing protein</fullName>
    </recommendedName>
</protein>
<dbReference type="InterPro" id="IPR002156">
    <property type="entry name" value="RNaseH_domain"/>
</dbReference>
<dbReference type="GO" id="GO:0004523">
    <property type="term" value="F:RNA-DNA hybrid ribonuclease activity"/>
    <property type="evidence" value="ECO:0007669"/>
    <property type="project" value="InterPro"/>
</dbReference>
<keyword evidence="3" id="KW-1185">Reference proteome</keyword>
<dbReference type="GO" id="GO:0003676">
    <property type="term" value="F:nucleic acid binding"/>
    <property type="evidence" value="ECO:0007669"/>
    <property type="project" value="InterPro"/>
</dbReference>
<evidence type="ECO:0000313" key="2">
    <source>
        <dbReference type="EMBL" id="MBA0750430.1"/>
    </source>
</evidence>
<dbReference type="Proteomes" id="UP000593579">
    <property type="component" value="Unassembled WGS sequence"/>
</dbReference>
<dbReference type="EMBL" id="JABEZY010000012">
    <property type="protein sequence ID" value="MBA0750430.1"/>
    <property type="molecule type" value="Genomic_DNA"/>
</dbReference>
<evidence type="ECO:0000259" key="1">
    <source>
        <dbReference type="Pfam" id="PF13456"/>
    </source>
</evidence>
<comment type="caution">
    <text evidence="2">The sequence shown here is derived from an EMBL/GenBank/DDBJ whole genome shotgun (WGS) entry which is preliminary data.</text>
</comment>
<feature type="domain" description="RNase H type-1" evidence="1">
    <location>
        <begin position="156"/>
        <end position="251"/>
    </location>
</feature>
<dbReference type="InterPro" id="IPR052929">
    <property type="entry name" value="RNase_H-like_EbsB-rel"/>
</dbReference>